<dbReference type="SUPFAM" id="SSF47413">
    <property type="entry name" value="lambda repressor-like DNA-binding domains"/>
    <property type="match status" value="1"/>
</dbReference>
<dbReference type="PANTHER" id="PTHR35010:SF2">
    <property type="entry name" value="BLL4672 PROTEIN"/>
    <property type="match status" value="1"/>
</dbReference>
<feature type="domain" description="HTH cro/C1-type" evidence="1">
    <location>
        <begin position="16"/>
        <end position="87"/>
    </location>
</feature>
<evidence type="ECO:0000259" key="1">
    <source>
        <dbReference type="SMART" id="SM00530"/>
    </source>
</evidence>
<protein>
    <submittedName>
        <fullName evidence="2">Helix-turn-helix domain-containing protein</fullName>
    </submittedName>
</protein>
<dbReference type="Gene3D" id="1.10.260.40">
    <property type="entry name" value="lambda repressor-like DNA-binding domains"/>
    <property type="match status" value="1"/>
</dbReference>
<dbReference type="InterPro" id="IPR010982">
    <property type="entry name" value="Lambda_DNA-bd_dom_sf"/>
</dbReference>
<organism evidence="2 3">
    <name type="scientific">Saccharopolyspora cebuensis</name>
    <dbReference type="NCBI Taxonomy" id="418759"/>
    <lineage>
        <taxon>Bacteria</taxon>
        <taxon>Bacillati</taxon>
        <taxon>Actinomycetota</taxon>
        <taxon>Actinomycetes</taxon>
        <taxon>Pseudonocardiales</taxon>
        <taxon>Pseudonocardiaceae</taxon>
        <taxon>Saccharopolyspora</taxon>
    </lineage>
</organism>
<dbReference type="EMBL" id="JBGEHV010000099">
    <property type="protein sequence ID" value="MEY8043475.1"/>
    <property type="molecule type" value="Genomic_DNA"/>
</dbReference>
<comment type="caution">
    <text evidence="2">The sequence shown here is derived from an EMBL/GenBank/DDBJ whole genome shotgun (WGS) entry which is preliminary data.</text>
</comment>
<reference evidence="2 3" key="1">
    <citation type="submission" date="2024-08" db="EMBL/GenBank/DDBJ databases">
        <title>Genome mining of Saccharopolyspora cebuensis PGLac3 from Nigerian medicinal plant.</title>
        <authorList>
            <person name="Ezeobiora C.E."/>
            <person name="Igbokwe N.H."/>
            <person name="Amin D.H."/>
            <person name="Mendie U.E."/>
        </authorList>
    </citation>
    <scope>NUCLEOTIDE SEQUENCE [LARGE SCALE GENOMIC DNA]</scope>
    <source>
        <strain evidence="2 3">PGLac3</strain>
    </source>
</reference>
<dbReference type="PANTHER" id="PTHR35010">
    <property type="entry name" value="BLL4672 PROTEIN-RELATED"/>
    <property type="match status" value="1"/>
</dbReference>
<dbReference type="Pfam" id="PF17765">
    <property type="entry name" value="MLTR_LBD"/>
    <property type="match status" value="1"/>
</dbReference>
<dbReference type="InterPro" id="IPR001387">
    <property type="entry name" value="Cro/C1-type_HTH"/>
</dbReference>
<dbReference type="Pfam" id="PF13560">
    <property type="entry name" value="HTH_31"/>
    <property type="match status" value="1"/>
</dbReference>
<dbReference type="CDD" id="cd00093">
    <property type="entry name" value="HTH_XRE"/>
    <property type="match status" value="1"/>
</dbReference>
<dbReference type="RefSeq" id="WP_345368186.1">
    <property type="nucleotide sequence ID" value="NZ_BAABII010000026.1"/>
</dbReference>
<accession>A0ABV4CQV9</accession>
<dbReference type="Gene3D" id="3.30.450.180">
    <property type="match status" value="1"/>
</dbReference>
<gene>
    <name evidence="2" type="ORF">AB8O55_29050</name>
</gene>
<dbReference type="Proteomes" id="UP001564626">
    <property type="component" value="Unassembled WGS sequence"/>
</dbReference>
<evidence type="ECO:0000313" key="2">
    <source>
        <dbReference type="EMBL" id="MEY8043475.1"/>
    </source>
</evidence>
<evidence type="ECO:0000313" key="3">
    <source>
        <dbReference type="Proteomes" id="UP001564626"/>
    </source>
</evidence>
<dbReference type="InterPro" id="IPR041413">
    <property type="entry name" value="MLTR_LBD"/>
</dbReference>
<proteinExistence type="predicted"/>
<dbReference type="SMART" id="SM00530">
    <property type="entry name" value="HTH_XRE"/>
    <property type="match status" value="1"/>
</dbReference>
<keyword evidence="3" id="KW-1185">Reference proteome</keyword>
<name>A0ABV4CQV9_9PSEU</name>
<sequence length="280" mass="31046">MRDRATSGDAKQLGEFLRAHRERRSPAEVGLPDHGRRRTPGLRREEVAALSGIGLAWYTWLEQGRVIPSRQVLEAVAATLGLRGAALRHVLVLGGLGERTSPDPEADAGFARSARCLLDAWERSPAVLLDPRFDVVAWNAAYRAVWSDPERIAVQRRNFMWCVVGDPVFRDRIAEWEDFARAVLGQFQAQTSRNGGDPRVQEVHRSLRADFPEFEAWWDCRGVGDLAVRKVSARIPGRGELELVCSALRPVEAPDHLVVVQAPVRAADRALVADLVAEVG</sequence>